<keyword evidence="2" id="KW-0328">Glycosyltransferase</keyword>
<evidence type="ECO:0000259" key="8">
    <source>
        <dbReference type="Pfam" id="PF00534"/>
    </source>
</evidence>
<dbReference type="Proteomes" id="UP001208570">
    <property type="component" value="Unassembled WGS sequence"/>
</dbReference>
<feature type="region of interest" description="Disordered" evidence="7">
    <location>
        <begin position="212"/>
        <end position="235"/>
    </location>
</feature>
<feature type="domain" description="tRNA-queuosine alpha-mannosyltransferase N-terminal" evidence="9">
    <location>
        <begin position="8"/>
        <end position="172"/>
    </location>
</feature>
<dbReference type="EMBL" id="JAODUP010000003">
    <property type="protein sequence ID" value="KAK2170412.1"/>
    <property type="molecule type" value="Genomic_DNA"/>
</dbReference>
<evidence type="ECO:0000259" key="9">
    <source>
        <dbReference type="Pfam" id="PF12038"/>
    </source>
</evidence>
<comment type="caution">
    <text evidence="10">The sequence shown here is derived from an EMBL/GenBank/DDBJ whole genome shotgun (WGS) entry which is preliminary data.</text>
</comment>
<dbReference type="CDD" id="cd01635">
    <property type="entry name" value="Glycosyltransferase_GTB-type"/>
    <property type="match status" value="1"/>
</dbReference>
<reference evidence="10" key="1">
    <citation type="journal article" date="2023" name="Mol. Biol. Evol.">
        <title>Third-Generation Sequencing Reveals the Adaptive Role of the Epigenome in Three Deep-Sea Polychaetes.</title>
        <authorList>
            <person name="Perez M."/>
            <person name="Aroh O."/>
            <person name="Sun Y."/>
            <person name="Lan Y."/>
            <person name="Juniper S.K."/>
            <person name="Young C.R."/>
            <person name="Angers B."/>
            <person name="Qian P.Y."/>
        </authorList>
    </citation>
    <scope>NUCLEOTIDE SEQUENCE</scope>
    <source>
        <strain evidence="10">P08H-3</strain>
    </source>
</reference>
<evidence type="ECO:0000256" key="6">
    <source>
        <dbReference type="ARBA" id="ARBA00048439"/>
    </source>
</evidence>
<gene>
    <name evidence="10" type="ORF">LSH36_3g26068</name>
</gene>
<dbReference type="GO" id="GO:0016438">
    <property type="term" value="F:tRNA-queuosine(34) beta-mannosyltransferase activity"/>
    <property type="evidence" value="ECO:0007669"/>
    <property type="project" value="UniProtKB-EC"/>
</dbReference>
<keyword evidence="11" id="KW-1185">Reference proteome</keyword>
<evidence type="ECO:0000256" key="5">
    <source>
        <dbReference type="ARBA" id="ARBA00044539"/>
    </source>
</evidence>
<name>A0AAD9KFM7_9ANNE</name>
<feature type="domain" description="Glycosyl transferase family 1" evidence="8">
    <location>
        <begin position="269"/>
        <end position="384"/>
    </location>
</feature>
<dbReference type="InterPro" id="IPR022701">
    <property type="entry name" value="QTMAN_N"/>
</dbReference>
<evidence type="ECO:0000256" key="7">
    <source>
        <dbReference type="SAM" id="MobiDB-lite"/>
    </source>
</evidence>
<protein>
    <recommendedName>
        <fullName evidence="5">tRNA-queuosine alpha-mannosyltransferase</fullName>
        <ecNumber evidence="4">2.4.1.110</ecNumber>
    </recommendedName>
</protein>
<evidence type="ECO:0000256" key="2">
    <source>
        <dbReference type="ARBA" id="ARBA00022676"/>
    </source>
</evidence>
<keyword evidence="3" id="KW-0808">Transferase</keyword>
<dbReference type="Pfam" id="PF00534">
    <property type="entry name" value="Glycos_transf_1"/>
    <property type="match status" value="1"/>
</dbReference>
<sequence length="504" mass="58161">MATDTASVLIIEPFCGGSHQQLVDLLQEEIEQCVLYSLPAKKWQWRARTSAIYFSQVIPHSQQYRVLFCSSVLNLAELVALRPDLSGLKKVVYFHENQLVYPVRKQQDRDFQFGYNQVLTCLVADTVLFNSAYNKESFLTNIPHFMKLIPDHRPKGLSEKIRPKCLVLYFPIKFPEKRSNRCTMKDNIHVGRTLSVEDNYCDESVKCLDNDVDDSDDDDDNAHPESSAISDGNSSHIGLQMPLVNKEQDVVQDLSLSSKISTSEVIQPLVIAWPHRWEHDKNPELFFKLLYMLKADNYCFKIAVMGETYTDVPSIFDDAAVHLKDHILTWGYQETKSNYYKLLQQSDIVVSTAKHEFFGVAMLEATYLGCYPLVPNDLVYPEIFPKECLYNTENQLYKRLKQFCQRPQMVRSKHLQLDFSKYSWQSLKRDYIDVLHIAVNEYLTSTPLSIKVVSSGGLVIKHPALGANGRRFEPRKRSKLFQGLISQLTTSWVADHVKWRCRLH</sequence>
<dbReference type="EC" id="2.4.1.110" evidence="4"/>
<accession>A0AAD9KFM7</accession>
<organism evidence="10 11">
    <name type="scientific">Paralvinella palmiformis</name>
    <dbReference type="NCBI Taxonomy" id="53620"/>
    <lineage>
        <taxon>Eukaryota</taxon>
        <taxon>Metazoa</taxon>
        <taxon>Spiralia</taxon>
        <taxon>Lophotrochozoa</taxon>
        <taxon>Annelida</taxon>
        <taxon>Polychaeta</taxon>
        <taxon>Sedentaria</taxon>
        <taxon>Canalipalpata</taxon>
        <taxon>Terebellida</taxon>
        <taxon>Terebelliformia</taxon>
        <taxon>Alvinellidae</taxon>
        <taxon>Paralvinella</taxon>
    </lineage>
</organism>
<comment type="similarity">
    <text evidence="1">Belongs to the glycosyltransferase group 1 family. Glycosyltransferase 4 subfamily.</text>
</comment>
<evidence type="ECO:0000256" key="3">
    <source>
        <dbReference type="ARBA" id="ARBA00022679"/>
    </source>
</evidence>
<evidence type="ECO:0000256" key="4">
    <source>
        <dbReference type="ARBA" id="ARBA00044517"/>
    </source>
</evidence>
<dbReference type="SUPFAM" id="SSF53756">
    <property type="entry name" value="UDP-Glycosyltransferase/glycogen phosphorylase"/>
    <property type="match status" value="1"/>
</dbReference>
<dbReference type="PANTHER" id="PTHR13615">
    <property type="entry name" value="GLYCOSYLTRANSFERASE-LIKE 1"/>
    <property type="match status" value="1"/>
</dbReference>
<dbReference type="PANTHER" id="PTHR13615:SF3">
    <property type="entry name" value="GLYCOSYLTRANSFERASE-LIKE DOMAIN-CONTAINING PROTEIN 1"/>
    <property type="match status" value="1"/>
</dbReference>
<dbReference type="InterPro" id="IPR051862">
    <property type="entry name" value="GT-like_domain_containing_1"/>
</dbReference>
<evidence type="ECO:0000256" key="1">
    <source>
        <dbReference type="ARBA" id="ARBA00009481"/>
    </source>
</evidence>
<proteinExistence type="inferred from homology"/>
<evidence type="ECO:0000313" key="10">
    <source>
        <dbReference type="EMBL" id="KAK2170412.1"/>
    </source>
</evidence>
<comment type="catalytic activity">
    <reaction evidence="6">
        <text>queuosine(34) in tRNA(Asp) + GDP-alpha-D-mannose = O-4''-alpha-D-mannosylqueuosine(34) in tRNA(Asp) + GDP + H(+)</text>
        <dbReference type="Rhea" id="RHEA:12885"/>
        <dbReference type="Rhea" id="RHEA-COMP:18572"/>
        <dbReference type="Rhea" id="RHEA-COMP:18581"/>
        <dbReference type="ChEBI" id="CHEBI:15378"/>
        <dbReference type="ChEBI" id="CHEBI:57527"/>
        <dbReference type="ChEBI" id="CHEBI:58189"/>
        <dbReference type="ChEBI" id="CHEBI:194431"/>
        <dbReference type="ChEBI" id="CHEBI:194442"/>
        <dbReference type="EC" id="2.4.1.110"/>
    </reaction>
    <physiologicalReaction direction="left-to-right" evidence="6">
        <dbReference type="Rhea" id="RHEA:12886"/>
    </physiologicalReaction>
</comment>
<evidence type="ECO:0000313" key="11">
    <source>
        <dbReference type="Proteomes" id="UP001208570"/>
    </source>
</evidence>
<dbReference type="Gene3D" id="3.40.50.2000">
    <property type="entry name" value="Glycogen Phosphorylase B"/>
    <property type="match status" value="1"/>
</dbReference>
<dbReference type="InterPro" id="IPR001296">
    <property type="entry name" value="Glyco_trans_1"/>
</dbReference>
<dbReference type="AlphaFoldDB" id="A0AAD9KFM7"/>
<dbReference type="Pfam" id="PF12038">
    <property type="entry name" value="QTMAN_N"/>
    <property type="match status" value="1"/>
</dbReference>